<proteinExistence type="predicted"/>
<keyword evidence="2" id="KW-0255">Endonuclease</keyword>
<dbReference type="Pfam" id="PF14311">
    <property type="entry name" value="DUF4379"/>
    <property type="match status" value="4"/>
</dbReference>
<organism evidence="2 3">
    <name type="scientific">Port-miou virus</name>
    <dbReference type="NCBI Taxonomy" id="1733873"/>
    <lineage>
        <taxon>Viruses</taxon>
        <taxon>Varidnaviria</taxon>
        <taxon>Bamfordvirae</taxon>
        <taxon>Nucleocytoviricota</taxon>
        <taxon>Megaviricetes</taxon>
        <taxon>Pimascovirales</taxon>
        <taxon>Pimascovirales incertae sedis</taxon>
        <taxon>Marseilleviridae</taxon>
        <taxon>Losannavirus</taxon>
        <taxon>Losannavirus lausannense</taxon>
        <taxon>Lausannevirus</taxon>
    </lineage>
</organism>
<evidence type="ECO:0000313" key="2">
    <source>
        <dbReference type="EMBL" id="ALH07053.1"/>
    </source>
</evidence>
<dbReference type="PANTHER" id="PTHR37317:SF1">
    <property type="entry name" value="ZINC-RIBBON DOMAIN-CONTAINING PROTEIN-RELATED"/>
    <property type="match status" value="1"/>
</dbReference>
<dbReference type="GO" id="GO:0004519">
    <property type="term" value="F:endonuclease activity"/>
    <property type="evidence" value="ECO:0007669"/>
    <property type="project" value="UniProtKB-KW"/>
</dbReference>
<gene>
    <name evidence="2" type="ORF">PMV_355</name>
</gene>
<dbReference type="PANTHER" id="PTHR37317">
    <property type="entry name" value="BLR8090 PROTEIN"/>
    <property type="match status" value="1"/>
</dbReference>
<keyword evidence="2" id="KW-0540">Nuclease</keyword>
<dbReference type="InterPro" id="IPR025487">
    <property type="entry name" value="DUF4379"/>
</dbReference>
<feature type="domain" description="Treble clef zinc finger" evidence="1">
    <location>
        <begin position="255"/>
        <end position="306"/>
    </location>
</feature>
<dbReference type="Proteomes" id="UP000319438">
    <property type="component" value="Segment"/>
</dbReference>
<feature type="domain" description="Treble clef zinc finger" evidence="1">
    <location>
        <begin position="178"/>
        <end position="231"/>
    </location>
</feature>
<feature type="domain" description="Treble clef zinc finger" evidence="1">
    <location>
        <begin position="103"/>
        <end position="155"/>
    </location>
</feature>
<evidence type="ECO:0000313" key="3">
    <source>
        <dbReference type="Proteomes" id="UP000319438"/>
    </source>
</evidence>
<keyword evidence="2" id="KW-0378">Hydrolase</keyword>
<sequence>MNCETMTRGNLCGRMTCKPCFSRSFASVENSRYMMEGQIDPLLITKNSHEKLEFLCPKCKHSFSARPYNITAGHFCPFCTNKLCSSEDCKRCFDRSFASHKKAKFWSTSKNGQSPREVFKISGKKFWFDCEVCGHSFQAMLSNVVAGCFCPYCPRRKLCDDEDCEMCLKNSFASRERAKCWCYEKNKVRPRDVFPYSNKKYWFNCDKCSHSFETALSSVVTADFCPFCSNKRLCKSEDCKQCFEKSFASHKYSGQWLHEKNKKTPREVFISSGKKVWFECKVCVHTFELSPNTISTTGCFCPFCSGVRICLEDDCEMCFNRSFASHEKAKHWLVEKNGRHPREVFKGHNKNIGSNAKRNTHFPVF</sequence>
<protein>
    <submittedName>
        <fullName evidence="2">Putative endonuclease</fullName>
    </submittedName>
</protein>
<reference evidence="2" key="1">
    <citation type="journal article" date="2015" name="Genome Announc.">
        <title>Complete Genome Sequence of a New Member of the Marseilleviridae Recovered from the Brackish Submarine Spring in the Cassis Port-Miou Calanque, France.</title>
        <authorList>
            <person name="Doutre G."/>
            <person name="Arfib B."/>
            <person name="Rochette P."/>
            <person name="Claverie J.M."/>
            <person name="Bonin P."/>
            <person name="Abergel C."/>
        </authorList>
    </citation>
    <scope>NUCLEOTIDE SEQUENCE [LARGE SCALE GENOMIC DNA]</scope>
    <source>
        <strain evidence="2">1</strain>
    </source>
</reference>
<dbReference type="EMBL" id="KT428292">
    <property type="protein sequence ID" value="ALH07053.1"/>
    <property type="molecule type" value="Genomic_DNA"/>
</dbReference>
<name>A0A0N9PVV4_9VIRU</name>
<feature type="domain" description="Treble clef zinc finger" evidence="1">
    <location>
        <begin position="37"/>
        <end position="82"/>
    </location>
</feature>
<accession>A0A0N9PVV4</accession>
<evidence type="ECO:0000259" key="1">
    <source>
        <dbReference type="Pfam" id="PF14311"/>
    </source>
</evidence>